<dbReference type="RefSeq" id="WP_277732526.1">
    <property type="nucleotide sequence ID" value="NZ_CP120733.1"/>
</dbReference>
<dbReference type="Pfam" id="PF02321">
    <property type="entry name" value="OEP"/>
    <property type="match status" value="1"/>
</dbReference>
<keyword evidence="7" id="KW-0998">Cell outer membrane</keyword>
<evidence type="ECO:0000256" key="2">
    <source>
        <dbReference type="ARBA" id="ARBA00007613"/>
    </source>
</evidence>
<sequence>MKRLVLSVLLICMTLVTSILAYADTPQTNNTKKLSLNQAIDEAIKNSTELKVSDLDIEIKEIEYDKAKRNEKKYENSDFSLGTVEGFQLDSNMYSKAAQNALDEEKIKKDYTIEDLKYKTTQAYYGALQAKDYYEASNNNLTNAQKSRDNVKKKHDLGVASKSDLYMADISLADAKANLETSKTNMQSAYRGLNMVLNYPLDTKIELTSKFDEKKFKVDLKKDILTAYEKRFDMIQMNNSYEIVKLDFESNSIKYPSNTYVYKEKERNVAKVENLMSNSKQMVEFDIKSKYDKVNNSKRQIEIAKSNVDKANEVFRLKKLSYDAGMSTLLEVQEAANQSYSANIALSKSISDYNLSIIDYNKAVNIGTVR</sequence>
<feature type="chain" id="PRO_5045426597" evidence="9">
    <location>
        <begin position="24"/>
        <end position="370"/>
    </location>
</feature>
<keyword evidence="4" id="KW-1134">Transmembrane beta strand</keyword>
<dbReference type="Gene3D" id="1.20.1600.10">
    <property type="entry name" value="Outer membrane efflux proteins (OEP)"/>
    <property type="match status" value="2"/>
</dbReference>
<dbReference type="PANTHER" id="PTHR30026">
    <property type="entry name" value="OUTER MEMBRANE PROTEIN TOLC"/>
    <property type="match status" value="1"/>
</dbReference>
<dbReference type="InterPro" id="IPR051906">
    <property type="entry name" value="TolC-like"/>
</dbReference>
<name>A0ABY8EFN0_9FIRM</name>
<evidence type="ECO:0000256" key="7">
    <source>
        <dbReference type="ARBA" id="ARBA00023237"/>
    </source>
</evidence>
<gene>
    <name evidence="10" type="ORF">P4S50_00365</name>
</gene>
<protein>
    <submittedName>
        <fullName evidence="10">TolC family protein</fullName>
    </submittedName>
</protein>
<evidence type="ECO:0000313" key="10">
    <source>
        <dbReference type="EMBL" id="WFD10559.1"/>
    </source>
</evidence>
<keyword evidence="5" id="KW-0812">Transmembrane</keyword>
<evidence type="ECO:0000256" key="6">
    <source>
        <dbReference type="ARBA" id="ARBA00023136"/>
    </source>
</evidence>
<dbReference type="PANTHER" id="PTHR30026:SF20">
    <property type="entry name" value="OUTER MEMBRANE PROTEIN TOLC"/>
    <property type="match status" value="1"/>
</dbReference>
<comment type="subcellular location">
    <subcellularLocation>
        <location evidence="1">Cell outer membrane</location>
    </subcellularLocation>
</comment>
<evidence type="ECO:0000256" key="3">
    <source>
        <dbReference type="ARBA" id="ARBA00022448"/>
    </source>
</evidence>
<keyword evidence="3" id="KW-0813">Transport</keyword>
<dbReference type="EMBL" id="CP120733">
    <property type="protein sequence ID" value="WFD10559.1"/>
    <property type="molecule type" value="Genomic_DNA"/>
</dbReference>
<proteinExistence type="inferred from homology"/>
<comment type="similarity">
    <text evidence="2">Belongs to the outer membrane factor (OMF) (TC 1.B.17) family.</text>
</comment>
<keyword evidence="11" id="KW-1185">Reference proteome</keyword>
<evidence type="ECO:0000256" key="1">
    <source>
        <dbReference type="ARBA" id="ARBA00004442"/>
    </source>
</evidence>
<evidence type="ECO:0000256" key="9">
    <source>
        <dbReference type="SAM" id="SignalP"/>
    </source>
</evidence>
<keyword evidence="6" id="KW-0472">Membrane</keyword>
<organism evidence="10 11">
    <name type="scientific">Tepidibacter hydrothermalis</name>
    <dbReference type="NCBI Taxonomy" id="3036126"/>
    <lineage>
        <taxon>Bacteria</taxon>
        <taxon>Bacillati</taxon>
        <taxon>Bacillota</taxon>
        <taxon>Clostridia</taxon>
        <taxon>Peptostreptococcales</taxon>
        <taxon>Peptostreptococcaceae</taxon>
        <taxon>Tepidibacter</taxon>
    </lineage>
</organism>
<keyword evidence="8" id="KW-0175">Coiled coil</keyword>
<evidence type="ECO:0000256" key="4">
    <source>
        <dbReference type="ARBA" id="ARBA00022452"/>
    </source>
</evidence>
<evidence type="ECO:0000256" key="8">
    <source>
        <dbReference type="SAM" id="Coils"/>
    </source>
</evidence>
<dbReference type="InterPro" id="IPR003423">
    <property type="entry name" value="OMP_efflux"/>
</dbReference>
<dbReference type="SUPFAM" id="SSF56954">
    <property type="entry name" value="Outer membrane efflux proteins (OEP)"/>
    <property type="match status" value="1"/>
</dbReference>
<dbReference type="Proteomes" id="UP001222800">
    <property type="component" value="Chromosome"/>
</dbReference>
<feature type="coiled-coil region" evidence="8">
    <location>
        <begin position="262"/>
        <end position="314"/>
    </location>
</feature>
<feature type="signal peptide" evidence="9">
    <location>
        <begin position="1"/>
        <end position="23"/>
    </location>
</feature>
<keyword evidence="9" id="KW-0732">Signal</keyword>
<accession>A0ABY8EFN0</accession>
<evidence type="ECO:0000256" key="5">
    <source>
        <dbReference type="ARBA" id="ARBA00022692"/>
    </source>
</evidence>
<reference evidence="10 11" key="1">
    <citation type="submission" date="2023-03" db="EMBL/GenBank/DDBJ databases">
        <title>Complete genome sequence of Tepidibacter sp. SWIR-1, isolated from a deep-sea hydrothermal vent.</title>
        <authorList>
            <person name="Li X."/>
        </authorList>
    </citation>
    <scope>NUCLEOTIDE SEQUENCE [LARGE SCALE GENOMIC DNA]</scope>
    <source>
        <strain evidence="10 11">SWIR-1</strain>
    </source>
</reference>
<evidence type="ECO:0000313" key="11">
    <source>
        <dbReference type="Proteomes" id="UP001222800"/>
    </source>
</evidence>